<sequence>MTKPLFTILQAAVQPDPYPYYSELRQGPLLPFDTGSGCYLASRADVVTEVLQHPAARVRPVGQPVPAALHGHRCGEVFAALLRMTDGPRQQQLKAILQRQLATIAPAQLTGLCQAVLHEAMGAMLPDATQINQLIYQLPVRVMAQLLGMQPAAAHLAATAIADFVRCLPAQADAADISAADAAALKLQELIQNCLQDAGSWSAALSDEFGTAAVQIAAANLLGLLSQSYEATAGLIANSLIGCYRQPELAPKDQLQALSFVREVSRFDPPVQNTRRFLAQDAVIAGEHLPAGSTILLLLAAAGRDPLLWSAPEQFRPYDRFCFSEGKTDLSFSLGAHQCPGRQLAEQIAATALLVVWPQLRALSQGAELRWIYQPSMNGRLAQFQLSKGAQ</sequence>
<evidence type="ECO:0000256" key="3">
    <source>
        <dbReference type="RuleBase" id="RU000461"/>
    </source>
</evidence>
<dbReference type="InterPro" id="IPR002397">
    <property type="entry name" value="Cyt_P450_B"/>
</dbReference>
<keyword evidence="3" id="KW-0349">Heme</keyword>
<dbReference type="SUPFAM" id="SSF48264">
    <property type="entry name" value="Cytochrome P450"/>
    <property type="match status" value="1"/>
</dbReference>
<dbReference type="PANTHER" id="PTHR46696">
    <property type="entry name" value="P450, PUTATIVE (EUROFUNG)-RELATED"/>
    <property type="match status" value="1"/>
</dbReference>
<keyword evidence="3" id="KW-0479">Metal-binding</keyword>
<protein>
    <submittedName>
        <fullName evidence="4">Cytochrome P450</fullName>
    </submittedName>
</protein>
<keyword evidence="3" id="KW-0408">Iron</keyword>
<name>A0ABV6B803_9GAMM</name>
<dbReference type="InterPro" id="IPR036396">
    <property type="entry name" value="Cyt_P450_sf"/>
</dbReference>
<keyword evidence="3" id="KW-0503">Monooxygenase</keyword>
<dbReference type="Gene3D" id="1.10.630.10">
    <property type="entry name" value="Cytochrome P450"/>
    <property type="match status" value="1"/>
</dbReference>
<comment type="similarity">
    <text evidence="2 3">Belongs to the cytochrome P450 family.</text>
</comment>
<keyword evidence="5" id="KW-1185">Reference proteome</keyword>
<dbReference type="InterPro" id="IPR001128">
    <property type="entry name" value="Cyt_P450"/>
</dbReference>
<gene>
    <name evidence="4" type="ORF">ACFFJP_01745</name>
</gene>
<keyword evidence="3" id="KW-0560">Oxidoreductase</keyword>
<dbReference type="CDD" id="cd11036">
    <property type="entry name" value="AknT-like"/>
    <property type="match status" value="1"/>
</dbReference>
<dbReference type="PRINTS" id="PR00359">
    <property type="entry name" value="BP450"/>
</dbReference>
<reference evidence="4 5" key="1">
    <citation type="submission" date="2024-09" db="EMBL/GenBank/DDBJ databases">
        <authorList>
            <person name="Sun Q."/>
            <person name="Mori K."/>
        </authorList>
    </citation>
    <scope>NUCLEOTIDE SEQUENCE [LARGE SCALE GENOMIC DNA]</scope>
    <source>
        <strain evidence="4 5">KCTC 23315</strain>
    </source>
</reference>
<comment type="caution">
    <text evidence="4">The sequence shown here is derived from an EMBL/GenBank/DDBJ whole genome shotgun (WGS) entry which is preliminary data.</text>
</comment>
<dbReference type="EMBL" id="JBHLXP010000001">
    <property type="protein sequence ID" value="MFC0047010.1"/>
    <property type="molecule type" value="Genomic_DNA"/>
</dbReference>
<dbReference type="Proteomes" id="UP001589813">
    <property type="component" value="Unassembled WGS sequence"/>
</dbReference>
<dbReference type="PROSITE" id="PS00086">
    <property type="entry name" value="CYTOCHROME_P450"/>
    <property type="match status" value="1"/>
</dbReference>
<evidence type="ECO:0000256" key="1">
    <source>
        <dbReference type="ARBA" id="ARBA00001971"/>
    </source>
</evidence>
<accession>A0ABV6B803</accession>
<comment type="cofactor">
    <cofactor evidence="1">
        <name>heme</name>
        <dbReference type="ChEBI" id="CHEBI:30413"/>
    </cofactor>
</comment>
<evidence type="ECO:0000313" key="5">
    <source>
        <dbReference type="Proteomes" id="UP001589813"/>
    </source>
</evidence>
<evidence type="ECO:0000256" key="2">
    <source>
        <dbReference type="ARBA" id="ARBA00010617"/>
    </source>
</evidence>
<evidence type="ECO:0000313" key="4">
    <source>
        <dbReference type="EMBL" id="MFC0047010.1"/>
    </source>
</evidence>
<dbReference type="PANTHER" id="PTHR46696:SF1">
    <property type="entry name" value="CYTOCHROME P450 YJIB-RELATED"/>
    <property type="match status" value="1"/>
</dbReference>
<dbReference type="RefSeq" id="WP_377239832.1">
    <property type="nucleotide sequence ID" value="NZ_JBHLXP010000001.1"/>
</dbReference>
<proteinExistence type="inferred from homology"/>
<organism evidence="4 5">
    <name type="scientific">Rheinheimera tilapiae</name>
    <dbReference type="NCBI Taxonomy" id="875043"/>
    <lineage>
        <taxon>Bacteria</taxon>
        <taxon>Pseudomonadati</taxon>
        <taxon>Pseudomonadota</taxon>
        <taxon>Gammaproteobacteria</taxon>
        <taxon>Chromatiales</taxon>
        <taxon>Chromatiaceae</taxon>
        <taxon>Rheinheimera</taxon>
    </lineage>
</organism>
<dbReference type="Pfam" id="PF00067">
    <property type="entry name" value="p450"/>
    <property type="match status" value="1"/>
</dbReference>
<dbReference type="InterPro" id="IPR017972">
    <property type="entry name" value="Cyt_P450_CS"/>
</dbReference>